<organism evidence="1 2">
    <name type="scientific">Candidatus Criblamydia sequanensis CRIB-18</name>
    <dbReference type="NCBI Taxonomy" id="1437425"/>
    <lineage>
        <taxon>Bacteria</taxon>
        <taxon>Pseudomonadati</taxon>
        <taxon>Chlamydiota</taxon>
        <taxon>Chlamydiia</taxon>
        <taxon>Parachlamydiales</taxon>
        <taxon>Candidatus Criblamydiaceae</taxon>
        <taxon>Candidatus Criblamydia</taxon>
    </lineage>
</organism>
<dbReference type="InterPro" id="IPR036291">
    <property type="entry name" value="NAD(P)-bd_dom_sf"/>
</dbReference>
<dbReference type="InterPro" id="IPR023401">
    <property type="entry name" value="ODC_N"/>
</dbReference>
<name>A0A090D0M3_9BACT</name>
<dbReference type="RefSeq" id="WP_041018417.1">
    <property type="nucleotide sequence ID" value="NZ_CCEJ010000010.1"/>
</dbReference>
<dbReference type="AlphaFoldDB" id="A0A090D0M3"/>
<dbReference type="Gene3D" id="3.40.50.720">
    <property type="entry name" value="NAD(P)-binding Rossmann-like Domain"/>
    <property type="match status" value="1"/>
</dbReference>
<proteinExistence type="predicted"/>
<gene>
    <name evidence="1" type="primary">ocd</name>
    <name evidence="1" type="ORF">CSEC_2055</name>
</gene>
<reference evidence="1" key="2">
    <citation type="submission" date="2014-09" db="EMBL/GenBank/DDBJ databases">
        <title>Criblamydia sequanensis harbors a mega-plasmid encoding arsenite resistance.</title>
        <authorList>
            <person name="Bertelli C."/>
            <person name="Goesmann A."/>
            <person name="Greub G."/>
        </authorList>
    </citation>
    <scope>NUCLEOTIDE SEQUENCE [LARGE SCALE GENOMIC DNA]</scope>
    <source>
        <strain evidence="1">CRIB-18</strain>
    </source>
</reference>
<dbReference type="InterPro" id="IPR003462">
    <property type="entry name" value="ODC_Mu_crystall"/>
</dbReference>
<dbReference type="PIRSF" id="PIRSF001439">
    <property type="entry name" value="CryM"/>
    <property type="match status" value="1"/>
</dbReference>
<keyword evidence="2" id="KW-1185">Reference proteome</keyword>
<dbReference type="EMBL" id="CCEJ010000010">
    <property type="protein sequence ID" value="CDR34861.1"/>
    <property type="molecule type" value="Genomic_DNA"/>
</dbReference>
<keyword evidence="1" id="KW-0456">Lyase</keyword>
<dbReference type="GO" id="GO:0008473">
    <property type="term" value="F:ornithine cyclodeaminase activity"/>
    <property type="evidence" value="ECO:0007669"/>
    <property type="project" value="UniProtKB-EC"/>
</dbReference>
<evidence type="ECO:0000313" key="1">
    <source>
        <dbReference type="EMBL" id="CDR34861.1"/>
    </source>
</evidence>
<dbReference type="eggNOG" id="COG2423">
    <property type="taxonomic scope" value="Bacteria"/>
</dbReference>
<sequence length="314" mass="34371">MKILSLEVIKKALSIPKVLKAIEDGFIAYSQGQTVIPPVASLSFKDPPGDCHIKYGYLKKGKYYVVKVASGFYENPKLGLSSNNGLMLLFDKQTGRCVSILLDEGYLTDIRTAAAGYVAAKLLAPKNITNIGIVGTGAQAYYQLKFLREATKCRKVMVWGRDIEKAKKLSMHHDLKEWEIQPIKDLVELASKSNLIITTTASTQPIIFADFIMPGTHITAVGADDTHKQELDENIFVKADRVVVDSKSQCALFGDASHAIKKGSINFEKLVELGDVLVDPSLGRTSEEQITVCDLTGIAIQDLQIAECVFSSIS</sequence>
<dbReference type="Proteomes" id="UP000031552">
    <property type="component" value="Unassembled WGS sequence"/>
</dbReference>
<dbReference type="OrthoDB" id="9792005at2"/>
<protein>
    <submittedName>
        <fullName evidence="1">Ornithine cyclodeaminase</fullName>
        <ecNumber evidence="1">4.3.1.12</ecNumber>
    </submittedName>
</protein>
<evidence type="ECO:0000313" key="2">
    <source>
        <dbReference type="Proteomes" id="UP000031552"/>
    </source>
</evidence>
<comment type="caution">
    <text evidence="1">The sequence shown here is derived from an EMBL/GenBank/DDBJ whole genome shotgun (WGS) entry which is preliminary data.</text>
</comment>
<dbReference type="SUPFAM" id="SSF51735">
    <property type="entry name" value="NAD(P)-binding Rossmann-fold domains"/>
    <property type="match status" value="1"/>
</dbReference>
<reference evidence="1" key="1">
    <citation type="submission" date="2013-12" db="EMBL/GenBank/DDBJ databases">
        <authorList>
            <person name="Linke B."/>
        </authorList>
    </citation>
    <scope>NUCLEOTIDE SEQUENCE [LARGE SCALE GENOMIC DNA]</scope>
    <source>
        <strain evidence="1">CRIB-18</strain>
    </source>
</reference>
<dbReference type="EC" id="4.3.1.12" evidence="1"/>
<dbReference type="PANTHER" id="PTHR13812">
    <property type="entry name" value="KETIMINE REDUCTASE MU-CRYSTALLIN"/>
    <property type="match status" value="1"/>
</dbReference>
<accession>A0A090D0M3</accession>
<dbReference type="GO" id="GO:0005737">
    <property type="term" value="C:cytoplasm"/>
    <property type="evidence" value="ECO:0007669"/>
    <property type="project" value="TreeGrafter"/>
</dbReference>
<dbReference type="STRING" id="1437425.CSEC_2055"/>
<dbReference type="Gene3D" id="3.30.1780.10">
    <property type="entry name" value="ornithine cyclodeaminase, domain 1"/>
    <property type="match status" value="1"/>
</dbReference>
<dbReference type="Pfam" id="PF02423">
    <property type="entry name" value="OCD_Mu_crystall"/>
    <property type="match status" value="1"/>
</dbReference>
<dbReference type="PANTHER" id="PTHR13812:SF19">
    <property type="entry name" value="KETIMINE REDUCTASE MU-CRYSTALLIN"/>
    <property type="match status" value="1"/>
</dbReference>